<evidence type="ECO:0000313" key="1">
    <source>
        <dbReference type="EMBL" id="KAB1256604.1"/>
    </source>
</evidence>
<dbReference type="EMBL" id="JWIN03000029">
    <property type="protein sequence ID" value="KAB1256604.1"/>
    <property type="molecule type" value="Genomic_DNA"/>
</dbReference>
<reference evidence="1 2" key="1">
    <citation type="journal article" date="2019" name="Mol. Ecol. Resour.">
        <title>Improving Illumina assemblies with Hi-C and long reads: an example with the North African dromedary.</title>
        <authorList>
            <person name="Elbers J.P."/>
            <person name="Rogers M.F."/>
            <person name="Perelman P.L."/>
            <person name="Proskuryakova A.A."/>
            <person name="Serdyukova N.A."/>
            <person name="Johnson W.E."/>
            <person name="Horin P."/>
            <person name="Corander J."/>
            <person name="Murphy D."/>
            <person name="Burger P.A."/>
        </authorList>
    </citation>
    <scope>NUCLEOTIDE SEQUENCE [LARGE SCALE GENOMIC DNA]</scope>
    <source>
        <strain evidence="1">Drom800</strain>
        <tissue evidence="1">Blood</tissue>
    </source>
</reference>
<gene>
    <name evidence="1" type="ORF">Cadr_000027239</name>
</gene>
<keyword evidence="2" id="KW-1185">Reference proteome</keyword>
<dbReference type="AlphaFoldDB" id="A0A5N4CE12"/>
<accession>A0A5N4CE12</accession>
<dbReference type="Proteomes" id="UP000299084">
    <property type="component" value="Unassembled WGS sequence"/>
</dbReference>
<comment type="caution">
    <text evidence="1">The sequence shown here is derived from an EMBL/GenBank/DDBJ whole genome shotgun (WGS) entry which is preliminary data.</text>
</comment>
<name>A0A5N4CE12_CAMDR</name>
<proteinExistence type="predicted"/>
<organism evidence="1 2">
    <name type="scientific">Camelus dromedarius</name>
    <name type="common">Dromedary</name>
    <name type="synonym">Arabian camel</name>
    <dbReference type="NCBI Taxonomy" id="9838"/>
    <lineage>
        <taxon>Eukaryota</taxon>
        <taxon>Metazoa</taxon>
        <taxon>Chordata</taxon>
        <taxon>Craniata</taxon>
        <taxon>Vertebrata</taxon>
        <taxon>Euteleostomi</taxon>
        <taxon>Mammalia</taxon>
        <taxon>Eutheria</taxon>
        <taxon>Laurasiatheria</taxon>
        <taxon>Artiodactyla</taxon>
        <taxon>Tylopoda</taxon>
        <taxon>Camelidae</taxon>
        <taxon>Camelus</taxon>
    </lineage>
</organism>
<protein>
    <submittedName>
        <fullName evidence="1">Uncharacterized protein</fullName>
    </submittedName>
</protein>
<evidence type="ECO:0000313" key="2">
    <source>
        <dbReference type="Proteomes" id="UP000299084"/>
    </source>
</evidence>
<sequence length="54" mass="5916">MWSSQHLSEGVLYGSRGTKQTGLLPEIAQLAIFYPTWKGVKKPPLSTTTGRPSL</sequence>